<sequence length="122" mass="14434">MTTRFELRTRYIQGWYELDADKLISSTSHDFLFDDPAEPKPVNRESLPEYMIRWDKRTRLLGATNVWDLSDEVRQDSDGILTDWEWWELVGTDLCGMAIVKTRDDGVFFERITYFDRLSNGS</sequence>
<name>A0A382CPK5_9ZZZZ</name>
<accession>A0A382CPK5</accession>
<organism evidence="1">
    <name type="scientific">marine metagenome</name>
    <dbReference type="NCBI Taxonomy" id="408172"/>
    <lineage>
        <taxon>unclassified sequences</taxon>
        <taxon>metagenomes</taxon>
        <taxon>ecological metagenomes</taxon>
    </lineage>
</organism>
<protein>
    <recommendedName>
        <fullName evidence="2">SnoaL-like domain-containing protein</fullName>
    </recommendedName>
</protein>
<dbReference type="AlphaFoldDB" id="A0A382CPK5"/>
<evidence type="ECO:0008006" key="2">
    <source>
        <dbReference type="Google" id="ProtNLM"/>
    </source>
</evidence>
<dbReference type="EMBL" id="UINC01035530">
    <property type="protein sequence ID" value="SVB28076.1"/>
    <property type="molecule type" value="Genomic_DNA"/>
</dbReference>
<proteinExistence type="predicted"/>
<gene>
    <name evidence="1" type="ORF">METZ01_LOCUS180930</name>
</gene>
<reference evidence="1" key="1">
    <citation type="submission" date="2018-05" db="EMBL/GenBank/DDBJ databases">
        <authorList>
            <person name="Lanie J.A."/>
            <person name="Ng W.-L."/>
            <person name="Kazmierczak K.M."/>
            <person name="Andrzejewski T.M."/>
            <person name="Davidsen T.M."/>
            <person name="Wayne K.J."/>
            <person name="Tettelin H."/>
            <person name="Glass J.I."/>
            <person name="Rusch D."/>
            <person name="Podicherti R."/>
            <person name="Tsui H.-C.T."/>
            <person name="Winkler M.E."/>
        </authorList>
    </citation>
    <scope>NUCLEOTIDE SEQUENCE</scope>
</reference>
<evidence type="ECO:0000313" key="1">
    <source>
        <dbReference type="EMBL" id="SVB28076.1"/>
    </source>
</evidence>